<name>A0A9X2KBZ3_9MICO</name>
<feature type="region of interest" description="Disordered" evidence="1">
    <location>
        <begin position="131"/>
        <end position="159"/>
    </location>
</feature>
<evidence type="ECO:0000313" key="2">
    <source>
        <dbReference type="EMBL" id="MCP2370856.1"/>
    </source>
</evidence>
<gene>
    <name evidence="2" type="ORF">BJ978_001532</name>
</gene>
<dbReference type="Proteomes" id="UP001139722">
    <property type="component" value="Unassembled WGS sequence"/>
</dbReference>
<evidence type="ECO:0000256" key="1">
    <source>
        <dbReference type="SAM" id="MobiDB-lite"/>
    </source>
</evidence>
<reference evidence="2" key="1">
    <citation type="submission" date="2022-06" db="EMBL/GenBank/DDBJ databases">
        <title>Sequencing the genomes of 1000 actinobacteria strains.</title>
        <authorList>
            <person name="Klenk H.-P."/>
        </authorList>
    </citation>
    <scope>NUCLEOTIDE SEQUENCE</scope>
    <source>
        <strain evidence="2">DSM 22016</strain>
    </source>
</reference>
<dbReference type="Gene3D" id="1.10.3210.10">
    <property type="entry name" value="Hypothetical protein af1432"/>
    <property type="match status" value="1"/>
</dbReference>
<evidence type="ECO:0000313" key="3">
    <source>
        <dbReference type="Proteomes" id="UP001139722"/>
    </source>
</evidence>
<protein>
    <recommendedName>
        <fullName evidence="4">HD domain-containing protein</fullName>
    </recommendedName>
</protein>
<evidence type="ECO:0008006" key="4">
    <source>
        <dbReference type="Google" id="ProtNLM"/>
    </source>
</evidence>
<comment type="caution">
    <text evidence="2">The sequence shown here is derived from an EMBL/GenBank/DDBJ whole genome shotgun (WGS) entry which is preliminary data.</text>
</comment>
<organism evidence="2 3">
    <name type="scientific">Agromyces terreus</name>
    <dbReference type="NCBI Taxonomy" id="424795"/>
    <lineage>
        <taxon>Bacteria</taxon>
        <taxon>Bacillati</taxon>
        <taxon>Actinomycetota</taxon>
        <taxon>Actinomycetes</taxon>
        <taxon>Micrococcales</taxon>
        <taxon>Microbacteriaceae</taxon>
        <taxon>Agromyces</taxon>
    </lineage>
</organism>
<dbReference type="AlphaFoldDB" id="A0A9X2KBZ3"/>
<feature type="region of interest" description="Disordered" evidence="1">
    <location>
        <begin position="1"/>
        <end position="24"/>
    </location>
</feature>
<keyword evidence="3" id="KW-1185">Reference proteome</keyword>
<dbReference type="SUPFAM" id="SSF109604">
    <property type="entry name" value="HD-domain/PDEase-like"/>
    <property type="match status" value="1"/>
</dbReference>
<feature type="region of interest" description="Disordered" evidence="1">
    <location>
        <begin position="185"/>
        <end position="218"/>
    </location>
</feature>
<accession>A0A9X2KBZ3</accession>
<proteinExistence type="predicted"/>
<dbReference type="RefSeq" id="WP_232057639.1">
    <property type="nucleotide sequence ID" value="NZ_JAMZDY010000001.1"/>
</dbReference>
<sequence>MSTSADDATPGRRAAARASTATQRRAVEGGPFRYHVCSLEPGGEYEEVIVEVGADEGPRFFATDDGARMTEVAERYVEVRRTSEIRSMHELDLDEMVELEDELGFARPVAGFDPRDDPAWTEYLDVVRAPAPVDADQDTAADASTDDLAEPDASPDGAMVADASLDDVMEVDASPDDVMEADASLDEADPLDEETTVEATTAPNEDDAPEPADAGEPTHIGEDVEMTMESDADWTFEQFEAVVAGSAPAAAAPSAPAPVAASPARPGAPASAPTSAAPAAPPAPAATQPAAPAAPQPAAPASTPTHAPAAPAARASRVASPAPVEHEQALQIGLAQGIAHLAHRDQTDKHGAPYIDHPGRVAEAFDPVGQPVEAAVAWLHDVLEDTELTADALRGAGVSHEVIDAVQVLTRTPGLADADYYARIRVHAVARAVKLADIADNTAPWRLRKLDHATQARLAEKYALALAALGD</sequence>
<feature type="compositionally biased region" description="Acidic residues" evidence="1">
    <location>
        <begin position="135"/>
        <end position="150"/>
    </location>
</feature>
<dbReference type="EMBL" id="JAMZDY010000001">
    <property type="protein sequence ID" value="MCP2370856.1"/>
    <property type="molecule type" value="Genomic_DNA"/>
</dbReference>
<feature type="compositionally biased region" description="Low complexity" evidence="1">
    <location>
        <begin position="251"/>
        <end position="278"/>
    </location>
</feature>
<feature type="compositionally biased region" description="Low complexity" evidence="1">
    <location>
        <begin position="299"/>
        <end position="323"/>
    </location>
</feature>
<feature type="region of interest" description="Disordered" evidence="1">
    <location>
        <begin position="251"/>
        <end position="326"/>
    </location>
</feature>
<feature type="compositionally biased region" description="Acidic residues" evidence="1">
    <location>
        <begin position="185"/>
        <end position="196"/>
    </location>
</feature>